<dbReference type="Gene3D" id="3.30.1490.20">
    <property type="entry name" value="ATP-grasp fold, A domain"/>
    <property type="match status" value="1"/>
</dbReference>
<dbReference type="SUPFAM" id="SSF56059">
    <property type="entry name" value="Glutathione synthetase ATP-binding domain-like"/>
    <property type="match status" value="1"/>
</dbReference>
<accession>A0A1X7K0Q3</accession>
<dbReference type="Proteomes" id="UP000193355">
    <property type="component" value="Unassembled WGS sequence"/>
</dbReference>
<organism evidence="2 3">
    <name type="scientific">Dethiosulfovibrio salsuginis</name>
    <dbReference type="NCBI Taxonomy" id="561720"/>
    <lineage>
        <taxon>Bacteria</taxon>
        <taxon>Thermotogati</taxon>
        <taxon>Synergistota</taxon>
        <taxon>Synergistia</taxon>
        <taxon>Synergistales</taxon>
        <taxon>Dethiosulfovibrionaceae</taxon>
        <taxon>Dethiosulfovibrio</taxon>
    </lineage>
</organism>
<keyword evidence="2" id="KW-0670">Pyruvate</keyword>
<dbReference type="InterPro" id="IPR002192">
    <property type="entry name" value="PPDK_AMP/ATP-bd"/>
</dbReference>
<protein>
    <submittedName>
        <fullName evidence="2">Pyruvate phosphate dikinase, PEP/pyruvate binding domain</fullName>
    </submittedName>
</protein>
<keyword evidence="2" id="KW-0808">Transferase</keyword>
<dbReference type="EMBL" id="FXBB01000019">
    <property type="protein sequence ID" value="SMG34051.1"/>
    <property type="molecule type" value="Genomic_DNA"/>
</dbReference>
<dbReference type="Pfam" id="PF01326">
    <property type="entry name" value="PPDK_N"/>
    <property type="match status" value="1"/>
</dbReference>
<proteinExistence type="predicted"/>
<evidence type="ECO:0000259" key="1">
    <source>
        <dbReference type="Pfam" id="PF01326"/>
    </source>
</evidence>
<dbReference type="PANTHER" id="PTHR43615">
    <property type="entry name" value="PHOSPHOENOLPYRUVATE SYNTHASE-RELATED"/>
    <property type="match status" value="1"/>
</dbReference>
<dbReference type="GO" id="GO:0016301">
    <property type="term" value="F:kinase activity"/>
    <property type="evidence" value="ECO:0007669"/>
    <property type="project" value="UniProtKB-KW"/>
</dbReference>
<sequence length="572" mass="63851">MDHREAYRYYDPLPYFQERGWLIGGGAVGGKGKGLAFAHDVLKQDGLSDDIGLPEMTFVVGTDVFDLFDKEHGIMDLSSSLGFEGMMKEALTKPLPDSVMAELERVVASVPGPLAVRSSSLLEDDIELSFAGKYATFFVANVGDQAKKLADLADGVKKVFASTYNSAAKEYRKKHSIPKGREKMAVLIQPLQGKRRGDLFYPEMAVTAFSCVYRRPSPRIDKNDGVMRVCFGMGTHSVGRSFARTLYLTNPGLRPEGTNPEQVYLYSQKEFDCLDLSTGELVTKNLWSSLDHVRSHHRNASSFIEWYGDGMLYWLNSDTSGLTSAMPCFSFSDLPKRCKSFLDKTKRMLSFFQGAMGFPVDMEAVYDSEEDRLTLVQIRPLASYVEFGKVDIPKDVPLERQILKGNRMVTSHVLKGIKWLVYVDPDHYSQSRDFVSVARAVGEVNGKLEGERYILVGPGRWGSTNPSLGVPVDYSEISNCGCMVEVGIPKRGMIPELSYGTHFFLDLDLDDILYLPVIEGEHENIFSREWLERHPSSDGGHGAVRVYEGLFDVYLDGETETGVVLDVAHLEC</sequence>
<dbReference type="GO" id="GO:0005524">
    <property type="term" value="F:ATP binding"/>
    <property type="evidence" value="ECO:0007669"/>
    <property type="project" value="InterPro"/>
</dbReference>
<dbReference type="AlphaFoldDB" id="A0A1X7K0Q3"/>
<gene>
    <name evidence="2" type="ORF">SAMN06275492_11926</name>
</gene>
<dbReference type="RefSeq" id="WP_085544834.1">
    <property type="nucleotide sequence ID" value="NZ_FXBB01000019.1"/>
</dbReference>
<dbReference type="OrthoDB" id="9812167at2"/>
<evidence type="ECO:0000313" key="2">
    <source>
        <dbReference type="EMBL" id="SMG34051.1"/>
    </source>
</evidence>
<reference evidence="3" key="1">
    <citation type="submission" date="2017-04" db="EMBL/GenBank/DDBJ databases">
        <authorList>
            <person name="Varghese N."/>
            <person name="Submissions S."/>
        </authorList>
    </citation>
    <scope>NUCLEOTIDE SEQUENCE [LARGE SCALE GENOMIC DNA]</scope>
    <source>
        <strain evidence="3">USBA 82</strain>
    </source>
</reference>
<keyword evidence="3" id="KW-1185">Reference proteome</keyword>
<dbReference type="PANTHER" id="PTHR43615:SF1">
    <property type="entry name" value="PPDK_N DOMAIN-CONTAINING PROTEIN"/>
    <property type="match status" value="1"/>
</dbReference>
<dbReference type="InterPro" id="IPR051549">
    <property type="entry name" value="PEP_Utilizing_Enz"/>
</dbReference>
<feature type="domain" description="Pyruvate phosphate dikinase AMP/ATP-binding" evidence="1">
    <location>
        <begin position="27"/>
        <end position="384"/>
    </location>
</feature>
<evidence type="ECO:0000313" key="3">
    <source>
        <dbReference type="Proteomes" id="UP000193355"/>
    </source>
</evidence>
<name>A0A1X7K0Q3_9BACT</name>
<dbReference type="STRING" id="561720.SAMN06275492_11926"/>
<dbReference type="InterPro" id="IPR013815">
    <property type="entry name" value="ATP_grasp_subdomain_1"/>
</dbReference>
<keyword evidence="2" id="KW-0418">Kinase</keyword>